<dbReference type="SUPFAM" id="SSF64356">
    <property type="entry name" value="SNARE-like"/>
    <property type="match status" value="1"/>
</dbReference>
<feature type="compositionally biased region" description="Pro residues" evidence="5">
    <location>
        <begin position="195"/>
        <end position="206"/>
    </location>
</feature>
<dbReference type="GO" id="GO:0012505">
    <property type="term" value="C:endomembrane system"/>
    <property type="evidence" value="ECO:0007669"/>
    <property type="project" value="UniProtKB-SubCell"/>
</dbReference>
<comment type="subcellular location">
    <subcellularLocation>
        <location evidence="1">Endomembrane system</location>
    </subcellularLocation>
</comment>
<dbReference type="SUPFAM" id="SSF49562">
    <property type="entry name" value="C2 domain (Calcium/lipid-binding domain, CaLB)"/>
    <property type="match status" value="2"/>
</dbReference>
<dbReference type="Proteomes" id="UP000626092">
    <property type="component" value="Unassembled WGS sequence"/>
</dbReference>
<evidence type="ECO:0000259" key="8">
    <source>
        <dbReference type="PROSITE" id="PS50859"/>
    </source>
</evidence>
<dbReference type="GO" id="GO:0005737">
    <property type="term" value="C:cytoplasm"/>
    <property type="evidence" value="ECO:0007669"/>
    <property type="project" value="UniProtKB-ARBA"/>
</dbReference>
<dbReference type="OrthoDB" id="1638411at2759"/>
<feature type="domain" description="C2" evidence="7">
    <location>
        <begin position="232"/>
        <end position="358"/>
    </location>
</feature>
<comment type="caution">
    <text evidence="10">The sequence shown here is derived from an EMBL/GenBank/DDBJ whole genome shotgun (WGS) entry which is preliminary data.</text>
</comment>
<dbReference type="InterPro" id="IPR000008">
    <property type="entry name" value="C2_dom"/>
</dbReference>
<comment type="similarity">
    <text evidence="2">Belongs to the synaptobrevin family.</text>
</comment>
<feature type="domain" description="C2" evidence="7">
    <location>
        <begin position="1"/>
        <end position="114"/>
    </location>
</feature>
<keyword evidence="6" id="KW-0812">Transmembrane</keyword>
<evidence type="ECO:0000256" key="4">
    <source>
        <dbReference type="PROSITE-ProRule" id="PRU00290"/>
    </source>
</evidence>
<dbReference type="AlphaFoldDB" id="A0A834HGW2"/>
<dbReference type="PROSITE" id="PS50892">
    <property type="entry name" value="V_SNARE"/>
    <property type="match status" value="1"/>
</dbReference>
<reference evidence="10" key="1">
    <citation type="submission" date="2019-11" db="EMBL/GenBank/DDBJ databases">
        <authorList>
            <person name="Liu Y."/>
            <person name="Hou J."/>
            <person name="Li T.-Q."/>
            <person name="Guan C.-H."/>
            <person name="Wu X."/>
            <person name="Wu H.-Z."/>
            <person name="Ling F."/>
            <person name="Zhang R."/>
            <person name="Shi X.-G."/>
            <person name="Ren J.-P."/>
            <person name="Chen E.-F."/>
            <person name="Sun J.-M."/>
        </authorList>
    </citation>
    <scope>NUCLEOTIDE SEQUENCE</scope>
    <source>
        <strain evidence="10">Adult_tree_wgs_1</strain>
        <tissue evidence="10">Leaves</tissue>
    </source>
</reference>
<dbReference type="EMBL" id="WJXA01000002">
    <property type="protein sequence ID" value="KAF7150924.1"/>
    <property type="molecule type" value="Genomic_DNA"/>
</dbReference>
<dbReference type="InterPro" id="IPR042855">
    <property type="entry name" value="V_SNARE_CC"/>
</dbReference>
<dbReference type="InterPro" id="IPR011012">
    <property type="entry name" value="Longin-like_dom_sf"/>
</dbReference>
<dbReference type="PANTHER" id="PTHR32246:SF173">
    <property type="entry name" value="C2 DOMAIN-CONTAINING PROTEIN"/>
    <property type="match status" value="1"/>
</dbReference>
<evidence type="ECO:0000256" key="5">
    <source>
        <dbReference type="SAM" id="MobiDB-lite"/>
    </source>
</evidence>
<dbReference type="PROSITE" id="PS50859">
    <property type="entry name" value="LONGIN"/>
    <property type="match status" value="1"/>
</dbReference>
<dbReference type="InterPro" id="IPR035892">
    <property type="entry name" value="C2_domain_sf"/>
</dbReference>
<evidence type="ECO:0000256" key="3">
    <source>
        <dbReference type="ARBA" id="ARBA00023136"/>
    </source>
</evidence>
<keyword evidence="4" id="KW-0175">Coiled coil</keyword>
<dbReference type="SMART" id="SM01270">
    <property type="entry name" value="Longin"/>
    <property type="match status" value="1"/>
</dbReference>
<dbReference type="SMART" id="SM00239">
    <property type="entry name" value="C2"/>
    <property type="match status" value="2"/>
</dbReference>
<feature type="transmembrane region" description="Helical" evidence="6">
    <location>
        <begin position="500"/>
        <end position="520"/>
    </location>
</feature>
<dbReference type="Gene3D" id="2.60.40.150">
    <property type="entry name" value="C2 domain"/>
    <property type="match status" value="2"/>
</dbReference>
<dbReference type="Gene3D" id="1.20.5.110">
    <property type="match status" value="1"/>
</dbReference>
<dbReference type="CDD" id="cd15843">
    <property type="entry name" value="R-SNARE"/>
    <property type="match status" value="1"/>
</dbReference>
<dbReference type="Gene3D" id="3.30.450.50">
    <property type="entry name" value="Longin domain"/>
    <property type="match status" value="1"/>
</dbReference>
<proteinExistence type="inferred from homology"/>
<gene>
    <name evidence="10" type="ORF">RHSIM_Rhsim02G0010800</name>
</gene>
<evidence type="ECO:0000256" key="1">
    <source>
        <dbReference type="ARBA" id="ARBA00004308"/>
    </source>
</evidence>
<evidence type="ECO:0000259" key="9">
    <source>
        <dbReference type="PROSITE" id="PS50892"/>
    </source>
</evidence>
<organism evidence="10 11">
    <name type="scientific">Rhododendron simsii</name>
    <name type="common">Sims's rhododendron</name>
    <dbReference type="NCBI Taxonomy" id="118357"/>
    <lineage>
        <taxon>Eukaryota</taxon>
        <taxon>Viridiplantae</taxon>
        <taxon>Streptophyta</taxon>
        <taxon>Embryophyta</taxon>
        <taxon>Tracheophyta</taxon>
        <taxon>Spermatophyta</taxon>
        <taxon>Magnoliopsida</taxon>
        <taxon>eudicotyledons</taxon>
        <taxon>Gunneridae</taxon>
        <taxon>Pentapetalae</taxon>
        <taxon>asterids</taxon>
        <taxon>Ericales</taxon>
        <taxon>Ericaceae</taxon>
        <taxon>Ericoideae</taxon>
        <taxon>Rhodoreae</taxon>
        <taxon>Rhododendron</taxon>
    </lineage>
</organism>
<keyword evidence="11" id="KW-1185">Reference proteome</keyword>
<feature type="domain" description="Longin" evidence="8">
    <location>
        <begin position="535"/>
        <end position="657"/>
    </location>
</feature>
<dbReference type="PRINTS" id="PR00219">
    <property type="entry name" value="SYNAPTOBREVN"/>
</dbReference>
<dbReference type="SUPFAM" id="SSF58038">
    <property type="entry name" value="SNARE fusion complex"/>
    <property type="match status" value="1"/>
</dbReference>
<name>A0A834HGW2_RHOSS</name>
<sequence length="765" mass="83267">MEYRSLEINVISAKDLKKVKLIGKTHAYAVVSISGDPRASQQQRTAVDRSGNASPTWNFPVKFAVNESAARSNSLAVTFRIRCERSLGDKDIGEVHVPLSELIGSVEDGKSQFVTYQVRKQSGKPRGELNFSYKWGEKIVGAPAMEVNRSQEPVTAYPAQVGSSSAYPPPSMGYPYQSPGRSYPSASAAGYGYPPPPGYGYPPPQPGYGYPPVQQPQQPQRKNRFGMGTGLLGGALGGLLLGDIKMEHRSLEINVISAKDLKKVNMFSKMQVYAVVSISGEPRASQQQRTAVDRNGNASPAWNFPVKFTVDESAARSNRLSVTFRIRCERTLGDKDIGEVHVPLSELIGSIEDGKLQFVTYQVRKPSGRPKGELNFSYKWGEKIVGATPPAMEVNKWGEKIVGAAPPAMEVNKAQEPVTAYPAQVGSSSAYPPPPTGYAYQPPAGYPSASAAGYGYPPPPQYGAYPQQPPPPGYGYPPPQPGYGYPPVQQPQQPPKKNKMGLGLGAGLLGGALGGLLLVVRNTRNMGQESFVYSFVARGTTVVAEYAAVTGNFPAVATQCLQRLPSANNKFSYNCERHAFNFLVKDGYGRFSISMFPAPPFMLAKSYCAVAKESVENQLSFAFLENLKADFEKRYGGGTEADTAVAKSLDKEFGPIMKEHMQYTVDNAEEIIGKLAKVKAQVSQVKSAMLDNIVKVTDRGESLAILDGKAQDLRDSAQQYKKTATQIKRKMWYKNMKTKLVVIGILLLLALIIWLSVCRGFNCTK</sequence>
<accession>A0A834HGW2</accession>
<evidence type="ECO:0000256" key="6">
    <source>
        <dbReference type="SAM" id="Phobius"/>
    </source>
</evidence>
<dbReference type="Pfam" id="PF13774">
    <property type="entry name" value="Longin"/>
    <property type="match status" value="1"/>
</dbReference>
<dbReference type="Pfam" id="PF00168">
    <property type="entry name" value="C2"/>
    <property type="match status" value="2"/>
</dbReference>
<protein>
    <submittedName>
        <fullName evidence="10">Uncharacterized protein</fullName>
    </submittedName>
</protein>
<evidence type="ECO:0000313" key="11">
    <source>
        <dbReference type="Proteomes" id="UP000626092"/>
    </source>
</evidence>
<dbReference type="InterPro" id="IPR010908">
    <property type="entry name" value="Longin_dom"/>
</dbReference>
<evidence type="ECO:0000313" key="10">
    <source>
        <dbReference type="EMBL" id="KAF7150924.1"/>
    </source>
</evidence>
<dbReference type="Pfam" id="PF00957">
    <property type="entry name" value="Synaptobrevin"/>
    <property type="match status" value="1"/>
</dbReference>
<dbReference type="PROSITE" id="PS50004">
    <property type="entry name" value="C2"/>
    <property type="match status" value="2"/>
</dbReference>
<feature type="compositionally biased region" description="Pro residues" evidence="5">
    <location>
        <begin position="459"/>
        <end position="481"/>
    </location>
</feature>
<feature type="region of interest" description="Disordered" evidence="5">
    <location>
        <begin position="459"/>
        <end position="499"/>
    </location>
</feature>
<evidence type="ECO:0000256" key="2">
    <source>
        <dbReference type="ARBA" id="ARBA00008025"/>
    </source>
</evidence>
<dbReference type="InterPro" id="IPR044750">
    <property type="entry name" value="C2_SRC2/BAP"/>
</dbReference>
<dbReference type="CDD" id="cd04051">
    <property type="entry name" value="C2_SRC2_like"/>
    <property type="match status" value="2"/>
</dbReference>
<dbReference type="GO" id="GO:0016192">
    <property type="term" value="P:vesicle-mediated transport"/>
    <property type="evidence" value="ECO:0007669"/>
    <property type="project" value="InterPro"/>
</dbReference>
<feature type="region of interest" description="Disordered" evidence="5">
    <location>
        <begin position="195"/>
        <end position="222"/>
    </location>
</feature>
<feature type="transmembrane region" description="Helical" evidence="6">
    <location>
        <begin position="738"/>
        <end position="757"/>
    </location>
</feature>
<dbReference type="GO" id="GO:0006952">
    <property type="term" value="P:defense response"/>
    <property type="evidence" value="ECO:0007669"/>
    <property type="project" value="InterPro"/>
</dbReference>
<dbReference type="PANTHER" id="PTHR32246">
    <property type="entry name" value="INGRESSION PROTEIN FIC1"/>
    <property type="match status" value="1"/>
</dbReference>
<dbReference type="GO" id="GO:0016020">
    <property type="term" value="C:membrane"/>
    <property type="evidence" value="ECO:0007669"/>
    <property type="project" value="InterPro"/>
</dbReference>
<evidence type="ECO:0000259" key="7">
    <source>
        <dbReference type="PROSITE" id="PS50004"/>
    </source>
</evidence>
<feature type="compositionally biased region" description="Low complexity" evidence="5">
    <location>
        <begin position="207"/>
        <end position="220"/>
    </location>
</feature>
<dbReference type="InterPro" id="IPR001388">
    <property type="entry name" value="Synaptobrevin-like"/>
</dbReference>
<dbReference type="CDD" id="cd14824">
    <property type="entry name" value="Longin"/>
    <property type="match status" value="1"/>
</dbReference>
<keyword evidence="6" id="KW-1133">Transmembrane helix</keyword>
<keyword evidence="3 6" id="KW-0472">Membrane</keyword>
<feature type="domain" description="V-SNARE coiled-coil homology" evidence="9">
    <location>
        <begin position="674"/>
        <end position="734"/>
    </location>
</feature>